<evidence type="ECO:0000313" key="8">
    <source>
        <dbReference type="EMBL" id="PSV01119.1"/>
    </source>
</evidence>
<feature type="domain" description="Flagellar basal body rod protein N-terminal" evidence="5">
    <location>
        <begin position="5"/>
        <end position="35"/>
    </location>
</feature>
<comment type="similarity">
    <text evidence="2 4">Belongs to the flagella basal body rod proteins family.</text>
</comment>
<dbReference type="Pfam" id="PF00460">
    <property type="entry name" value="Flg_bb_rod"/>
    <property type="match status" value="1"/>
</dbReference>
<dbReference type="InterPro" id="IPR019776">
    <property type="entry name" value="Flagellar_basal_body_rod_CS"/>
</dbReference>
<dbReference type="AlphaFoldDB" id="A0A2T3KMU6"/>
<dbReference type="Proteomes" id="UP000241426">
    <property type="component" value="Unassembled WGS sequence"/>
</dbReference>
<sequence>MDASLYLSMSAMKQNEINLQIVTSNLANANTDGFKRDTASFKALYLNQANTPIPVAYTELNGTGVDLAAGQLKATGNGNDLVIGGNGFVELKRPDGSSYYTKTLSLMTSANGTLVNVDGGILVNGKGKPITPPSGDFVINAKGNILTRVNHSYEPLDHFKIVELKASDIKKDSYGQIILNGDVTLQPLENANVIVGFKESSNVNSVTEMARMVQIQRDYELGSKALNASKTIQKVSNSILE</sequence>
<dbReference type="InterPro" id="IPR020013">
    <property type="entry name" value="Flagellar_FlgE/F/G"/>
</dbReference>
<dbReference type="Pfam" id="PF06429">
    <property type="entry name" value="Flg_bbr_C"/>
    <property type="match status" value="1"/>
</dbReference>
<evidence type="ECO:0000313" key="9">
    <source>
        <dbReference type="Proteomes" id="UP000241426"/>
    </source>
</evidence>
<evidence type="ECO:0000256" key="3">
    <source>
        <dbReference type="ARBA" id="ARBA00023143"/>
    </source>
</evidence>
<dbReference type="Pfam" id="PF22692">
    <property type="entry name" value="LlgE_F_G_D1"/>
    <property type="match status" value="1"/>
</dbReference>
<evidence type="ECO:0000259" key="6">
    <source>
        <dbReference type="Pfam" id="PF06429"/>
    </source>
</evidence>
<dbReference type="RefSeq" id="WP_107288846.1">
    <property type="nucleotide sequence ID" value="NZ_PYNF01000002.1"/>
</dbReference>
<keyword evidence="3 4" id="KW-0975">Bacterial flagellum</keyword>
<feature type="domain" description="Flagellar basal-body/hook protein C-terminal" evidence="6">
    <location>
        <begin position="196"/>
        <end position="238"/>
    </location>
</feature>
<dbReference type="NCBIfam" id="TIGR03506">
    <property type="entry name" value="FlgEFG_subfam"/>
    <property type="match status" value="1"/>
</dbReference>
<dbReference type="InterPro" id="IPR010930">
    <property type="entry name" value="Flg_bb/hook_C_dom"/>
</dbReference>
<accession>A0A2T3KMU6</accession>
<name>A0A2T3KMU6_9GAMM</name>
<comment type="subcellular location">
    <subcellularLocation>
        <location evidence="1 4">Bacterial flagellum basal body</location>
    </subcellularLocation>
</comment>
<dbReference type="GO" id="GO:0009425">
    <property type="term" value="C:bacterial-type flagellum basal body"/>
    <property type="evidence" value="ECO:0007669"/>
    <property type="project" value="UniProtKB-SubCell"/>
</dbReference>
<protein>
    <submittedName>
        <fullName evidence="8">Uncharacterized protein</fullName>
    </submittedName>
</protein>
<comment type="caution">
    <text evidence="8">The sequence shown here is derived from an EMBL/GenBank/DDBJ whole genome shotgun (WGS) entry which is preliminary data.</text>
</comment>
<feature type="domain" description="Flagellar hook protein FlgE/F/G-like D1" evidence="7">
    <location>
        <begin position="83"/>
        <end position="145"/>
    </location>
</feature>
<reference evidence="8 9" key="1">
    <citation type="submission" date="2018-01" db="EMBL/GenBank/DDBJ databases">
        <title>Whole genome sequencing of Histamine producing bacteria.</title>
        <authorList>
            <person name="Butler K."/>
        </authorList>
    </citation>
    <scope>NUCLEOTIDE SEQUENCE [LARGE SCALE GENOMIC DNA]</scope>
    <source>
        <strain evidence="8 9">FS-7.2</strain>
    </source>
</reference>
<evidence type="ECO:0000256" key="4">
    <source>
        <dbReference type="RuleBase" id="RU362116"/>
    </source>
</evidence>
<proteinExistence type="inferred from homology"/>
<dbReference type="EMBL" id="PYNF01000002">
    <property type="protein sequence ID" value="PSV01119.1"/>
    <property type="molecule type" value="Genomic_DNA"/>
</dbReference>
<dbReference type="InterPro" id="IPR053967">
    <property type="entry name" value="LlgE_F_G-like_D1"/>
</dbReference>
<dbReference type="SUPFAM" id="SSF117143">
    <property type="entry name" value="Flagellar hook protein flgE"/>
    <property type="match status" value="1"/>
</dbReference>
<evidence type="ECO:0000256" key="2">
    <source>
        <dbReference type="ARBA" id="ARBA00009677"/>
    </source>
</evidence>
<dbReference type="PANTHER" id="PTHR30435:SF19">
    <property type="entry name" value="FLAGELLAR BASAL-BODY ROD PROTEIN FLGG"/>
    <property type="match status" value="1"/>
</dbReference>
<dbReference type="InterPro" id="IPR037925">
    <property type="entry name" value="FlgE/F/G-like"/>
</dbReference>
<dbReference type="PANTHER" id="PTHR30435">
    <property type="entry name" value="FLAGELLAR PROTEIN"/>
    <property type="match status" value="1"/>
</dbReference>
<evidence type="ECO:0000259" key="7">
    <source>
        <dbReference type="Pfam" id="PF22692"/>
    </source>
</evidence>
<organism evidence="8 9">
    <name type="scientific">Photobacterium kishitanii</name>
    <dbReference type="NCBI Taxonomy" id="318456"/>
    <lineage>
        <taxon>Bacteria</taxon>
        <taxon>Pseudomonadati</taxon>
        <taxon>Pseudomonadota</taxon>
        <taxon>Gammaproteobacteria</taxon>
        <taxon>Vibrionales</taxon>
        <taxon>Vibrionaceae</taxon>
        <taxon>Photobacterium</taxon>
    </lineage>
</organism>
<dbReference type="GO" id="GO:0071978">
    <property type="term" value="P:bacterial-type flagellum-dependent swarming motility"/>
    <property type="evidence" value="ECO:0007669"/>
    <property type="project" value="TreeGrafter"/>
</dbReference>
<gene>
    <name evidence="8" type="ORF">C9J27_03610</name>
</gene>
<evidence type="ECO:0000259" key="5">
    <source>
        <dbReference type="Pfam" id="PF00460"/>
    </source>
</evidence>
<dbReference type="PROSITE" id="PS00588">
    <property type="entry name" value="FLAGELLA_BB_ROD"/>
    <property type="match status" value="1"/>
</dbReference>
<evidence type="ECO:0000256" key="1">
    <source>
        <dbReference type="ARBA" id="ARBA00004117"/>
    </source>
</evidence>
<dbReference type="InterPro" id="IPR001444">
    <property type="entry name" value="Flag_bb_rod_N"/>
</dbReference>